<dbReference type="Pfam" id="PF00034">
    <property type="entry name" value="Cytochrom_C"/>
    <property type="match status" value="2"/>
</dbReference>
<dbReference type="GO" id="GO:0020037">
    <property type="term" value="F:heme binding"/>
    <property type="evidence" value="ECO:0007669"/>
    <property type="project" value="InterPro"/>
</dbReference>
<evidence type="ECO:0000313" key="9">
    <source>
        <dbReference type="EMBL" id="CBI10875.1"/>
    </source>
</evidence>
<dbReference type="PROSITE" id="PS51007">
    <property type="entry name" value="CYTC"/>
    <property type="match status" value="2"/>
</dbReference>
<dbReference type="InterPro" id="IPR050597">
    <property type="entry name" value="Cytochrome_c_Oxidase_Subunit"/>
</dbReference>
<dbReference type="InterPro" id="IPR036909">
    <property type="entry name" value="Cyt_c-like_dom_sf"/>
</dbReference>
<dbReference type="PIRSF" id="PIRSF000005">
    <property type="entry name" value="Cytochrome_c4"/>
    <property type="match status" value="1"/>
</dbReference>
<accession>E6QUF3</accession>
<evidence type="ECO:0000256" key="2">
    <source>
        <dbReference type="ARBA" id="ARBA00022448"/>
    </source>
</evidence>
<keyword evidence="4" id="KW-0479">Metal-binding</keyword>
<dbReference type="GO" id="GO:0042597">
    <property type="term" value="C:periplasmic space"/>
    <property type="evidence" value="ECO:0007669"/>
    <property type="project" value="UniProtKB-SubCell"/>
</dbReference>
<dbReference type="GO" id="GO:0009055">
    <property type="term" value="F:electron transfer activity"/>
    <property type="evidence" value="ECO:0007669"/>
    <property type="project" value="InterPro"/>
</dbReference>
<dbReference type="SUPFAM" id="SSF46626">
    <property type="entry name" value="Cytochrome c"/>
    <property type="match status" value="2"/>
</dbReference>
<evidence type="ECO:0000259" key="8">
    <source>
        <dbReference type="PROSITE" id="PS51007"/>
    </source>
</evidence>
<protein>
    <submittedName>
        <fullName evidence="9">Putative Cytochrome c4</fullName>
    </submittedName>
</protein>
<evidence type="ECO:0000256" key="3">
    <source>
        <dbReference type="ARBA" id="ARBA00022617"/>
    </source>
</evidence>
<dbReference type="PANTHER" id="PTHR33751:SF9">
    <property type="entry name" value="CYTOCHROME C4"/>
    <property type="match status" value="1"/>
</dbReference>
<dbReference type="InterPro" id="IPR009056">
    <property type="entry name" value="Cyt_c-like_dom"/>
</dbReference>
<keyword evidence="2" id="KW-0813">Transport</keyword>
<evidence type="ECO:0000256" key="5">
    <source>
        <dbReference type="ARBA" id="ARBA00022764"/>
    </source>
</evidence>
<dbReference type="Gene3D" id="1.10.760.10">
    <property type="entry name" value="Cytochrome c-like domain"/>
    <property type="match status" value="2"/>
</dbReference>
<proteinExistence type="predicted"/>
<evidence type="ECO:0000256" key="1">
    <source>
        <dbReference type="ARBA" id="ARBA00004418"/>
    </source>
</evidence>
<dbReference type="PANTHER" id="PTHR33751">
    <property type="entry name" value="CBB3-TYPE CYTOCHROME C OXIDASE SUBUNIT FIXP"/>
    <property type="match status" value="1"/>
</dbReference>
<keyword evidence="6" id="KW-0249">Electron transport</keyword>
<dbReference type="InterPro" id="IPR024167">
    <property type="entry name" value="Cytochrome_c4-like"/>
</dbReference>
<feature type="domain" description="Cytochrome c" evidence="8">
    <location>
        <begin position="29"/>
        <end position="112"/>
    </location>
</feature>
<comment type="caution">
    <text evidence="9">The sequence shown here is derived from an EMBL/GenBank/DDBJ whole genome shotgun (WGS) entry which is preliminary data.</text>
</comment>
<reference evidence="9" key="1">
    <citation type="submission" date="2009-10" db="EMBL/GenBank/DDBJ databases">
        <title>Diversity of trophic interactions inside an arsenic-rich microbial ecosystem.</title>
        <authorList>
            <person name="Bertin P.N."/>
            <person name="Heinrich-Salmeron A."/>
            <person name="Pelletier E."/>
            <person name="Goulhen-Chollet F."/>
            <person name="Arsene-Ploetze F."/>
            <person name="Gallien S."/>
            <person name="Calteau A."/>
            <person name="Vallenet D."/>
            <person name="Casiot C."/>
            <person name="Chane-Woon-Ming B."/>
            <person name="Giloteaux L."/>
            <person name="Barakat M."/>
            <person name="Bonnefoy V."/>
            <person name="Bruneel O."/>
            <person name="Chandler M."/>
            <person name="Cleiss J."/>
            <person name="Duran R."/>
            <person name="Elbaz-Poulichet F."/>
            <person name="Fonknechten N."/>
            <person name="Lauga B."/>
            <person name="Mornico D."/>
            <person name="Ortet P."/>
            <person name="Schaeffer C."/>
            <person name="Siguier P."/>
            <person name="Alexander Thil Smith A."/>
            <person name="Van Dorsselaer A."/>
            <person name="Weissenbach J."/>
            <person name="Medigue C."/>
            <person name="Le Paslier D."/>
        </authorList>
    </citation>
    <scope>NUCLEOTIDE SEQUENCE</scope>
</reference>
<evidence type="ECO:0000256" key="4">
    <source>
        <dbReference type="ARBA" id="ARBA00022723"/>
    </source>
</evidence>
<dbReference type="EMBL" id="CABR01000111">
    <property type="protein sequence ID" value="CBI10875.1"/>
    <property type="molecule type" value="Genomic_DNA"/>
</dbReference>
<evidence type="ECO:0000256" key="7">
    <source>
        <dbReference type="ARBA" id="ARBA00023004"/>
    </source>
</evidence>
<dbReference type="GO" id="GO:0005506">
    <property type="term" value="F:iron ion binding"/>
    <property type="evidence" value="ECO:0007669"/>
    <property type="project" value="InterPro"/>
</dbReference>
<keyword evidence="7" id="KW-0408">Iron</keyword>
<organism evidence="9">
    <name type="scientific">mine drainage metagenome</name>
    <dbReference type="NCBI Taxonomy" id="410659"/>
    <lineage>
        <taxon>unclassified sequences</taxon>
        <taxon>metagenomes</taxon>
        <taxon>ecological metagenomes</taxon>
    </lineage>
</organism>
<comment type="subcellular location">
    <subcellularLocation>
        <location evidence="1">Periplasm</location>
    </subcellularLocation>
</comment>
<keyword evidence="5" id="KW-0574">Periplasm</keyword>
<feature type="domain" description="Cytochrome c" evidence="8">
    <location>
        <begin position="122"/>
        <end position="209"/>
    </location>
</feature>
<gene>
    <name evidence="9" type="ORF">CARN7_1677</name>
</gene>
<name>E6QUF3_9ZZZZ</name>
<dbReference type="AlphaFoldDB" id="E6QUF3"/>
<keyword evidence="3" id="KW-0349">Heme</keyword>
<sequence>MKKMMIGLVLGSAIFIAGCTTASERKTADEQVTGKQLAQQVCSLCHGVDGNSINPIFPKLAGQQSVYLVHQLKEFRDHHRSDPDGYKYMWGIARYLTNQQITELATYFSQQKNIPAPKGNAELEAQGKLIFTEGIPAKNTPACATCHGPYGSGNGIFPRIAGQHTKYIEKQLSIFKDTDDRPDGTVMKVITHHITPVEARAVATYLSSL</sequence>
<dbReference type="PROSITE" id="PS51257">
    <property type="entry name" value="PROKAR_LIPOPROTEIN"/>
    <property type="match status" value="1"/>
</dbReference>
<evidence type="ECO:0000256" key="6">
    <source>
        <dbReference type="ARBA" id="ARBA00022982"/>
    </source>
</evidence>